<evidence type="ECO:0000313" key="8">
    <source>
        <dbReference type="EMBL" id="CDH54185.1"/>
    </source>
</evidence>
<dbReference type="InterPro" id="IPR008271">
    <property type="entry name" value="Ser/Thr_kinase_AS"/>
</dbReference>
<dbReference type="OrthoDB" id="541276at2759"/>
<dbReference type="AlphaFoldDB" id="A0A068RWS4"/>
<keyword evidence="8" id="KW-0808">Transferase</keyword>
<evidence type="ECO:0000256" key="3">
    <source>
        <dbReference type="PROSITE-ProRule" id="PRU10141"/>
    </source>
</evidence>
<keyword evidence="2 3" id="KW-0067">ATP-binding</keyword>
<dbReference type="PROSITE" id="PS50011">
    <property type="entry name" value="PROTEIN_KINASE_DOM"/>
    <property type="match status" value="1"/>
</dbReference>
<dbReference type="GO" id="GO:0035556">
    <property type="term" value="P:intracellular signal transduction"/>
    <property type="evidence" value="ECO:0007669"/>
    <property type="project" value="TreeGrafter"/>
</dbReference>
<dbReference type="EMBL" id="CBTN010000021">
    <property type="protein sequence ID" value="CDH54185.1"/>
    <property type="molecule type" value="Genomic_DNA"/>
</dbReference>
<keyword evidence="4" id="KW-0723">Serine/threonine-protein kinase</keyword>
<protein>
    <submittedName>
        <fullName evidence="8">Protein serine threonine kinase</fullName>
    </submittedName>
</protein>
<dbReference type="PROSITE" id="PS00108">
    <property type="entry name" value="PROTEIN_KINASE_ST"/>
    <property type="match status" value="1"/>
</dbReference>
<evidence type="ECO:0000256" key="1">
    <source>
        <dbReference type="ARBA" id="ARBA00022741"/>
    </source>
</evidence>
<feature type="domain" description="Protein kinase" evidence="7">
    <location>
        <begin position="20"/>
        <end position="280"/>
    </location>
</feature>
<dbReference type="PANTHER" id="PTHR24346:SF92">
    <property type="entry name" value="SNF1-RELATED PROTEIN KINASE 2.6"/>
    <property type="match status" value="1"/>
</dbReference>
<dbReference type="InterPro" id="IPR000719">
    <property type="entry name" value="Prot_kinase_dom"/>
</dbReference>
<feature type="binding site" evidence="3">
    <location>
        <position position="49"/>
    </location>
    <ligand>
        <name>ATP</name>
        <dbReference type="ChEBI" id="CHEBI:30616"/>
    </ligand>
</feature>
<feature type="compositionally biased region" description="Low complexity" evidence="5">
    <location>
        <begin position="379"/>
        <end position="388"/>
    </location>
</feature>
<accession>A0A068RWS4</accession>
<feature type="region of interest" description="Disordered" evidence="5">
    <location>
        <begin position="362"/>
        <end position="402"/>
    </location>
</feature>
<keyword evidence="6" id="KW-1133">Transmembrane helix</keyword>
<dbReference type="GO" id="GO:0005737">
    <property type="term" value="C:cytoplasm"/>
    <property type="evidence" value="ECO:0007669"/>
    <property type="project" value="TreeGrafter"/>
</dbReference>
<dbReference type="SMART" id="SM00220">
    <property type="entry name" value="S_TKc"/>
    <property type="match status" value="1"/>
</dbReference>
<dbReference type="Gene3D" id="1.10.510.10">
    <property type="entry name" value="Transferase(Phosphotransferase) domain 1"/>
    <property type="match status" value="1"/>
</dbReference>
<dbReference type="InterPro" id="IPR011009">
    <property type="entry name" value="Kinase-like_dom_sf"/>
</dbReference>
<evidence type="ECO:0000256" key="2">
    <source>
        <dbReference type="ARBA" id="ARBA00022840"/>
    </source>
</evidence>
<gene>
    <name evidence="8" type="ORF">LCOR_05453.1</name>
</gene>
<keyword evidence="6" id="KW-0472">Membrane</keyword>
<evidence type="ECO:0000256" key="6">
    <source>
        <dbReference type="SAM" id="Phobius"/>
    </source>
</evidence>
<dbReference type="STRING" id="1263082.A0A068RWS4"/>
<reference evidence="8" key="1">
    <citation type="submission" date="2013-08" db="EMBL/GenBank/DDBJ databases">
        <title>Gene expansion shapes genome architecture in the human pathogen Lichtheimia corymbifera: an evolutionary genomics analysis in the ancient terrestrial Mucorales (Mucoromycotina).</title>
        <authorList>
            <person name="Schwartze V.U."/>
            <person name="Winter S."/>
            <person name="Shelest E."/>
            <person name="Marcet-Houben M."/>
            <person name="Horn F."/>
            <person name="Wehner S."/>
            <person name="Hoffmann K."/>
            <person name="Riege K."/>
            <person name="Sammeth M."/>
            <person name="Nowrousian M."/>
            <person name="Valiante V."/>
            <person name="Linde J."/>
            <person name="Jacobsen I.D."/>
            <person name="Marz M."/>
            <person name="Brakhage A.A."/>
            <person name="Gabaldon T."/>
            <person name="Bocker S."/>
            <person name="Voigt K."/>
        </authorList>
    </citation>
    <scope>NUCLEOTIDE SEQUENCE [LARGE SCALE GENOMIC DNA]</scope>
    <source>
        <strain evidence="8">FSU 9682</strain>
    </source>
</reference>
<dbReference type="InterPro" id="IPR017441">
    <property type="entry name" value="Protein_kinase_ATP_BS"/>
</dbReference>
<dbReference type="PANTHER" id="PTHR24346">
    <property type="entry name" value="MAP/MICROTUBULE AFFINITY-REGULATING KINASE"/>
    <property type="match status" value="1"/>
</dbReference>
<dbReference type="GO" id="GO:0004674">
    <property type="term" value="F:protein serine/threonine kinase activity"/>
    <property type="evidence" value="ECO:0007669"/>
    <property type="project" value="UniProtKB-KW"/>
</dbReference>
<keyword evidence="6" id="KW-0812">Transmembrane</keyword>
<sequence length="424" mass="47653">MTHPLDPYNLVNTFIDKKSIQLVSVLGIGAYGVVYLGVHVPSSRRYAIKLITRHTSNDNEIQLHCRVSGHSGILKLEKVVHEERDNRIYLVLEYAPGGDLFTAITRQQGIMGNEEAIRYIFLQLVDAVQYCHEQGVSHRDLKPENILVFPQWRVKLADFGLATTQLVSAGFGCGSTFYFSPECQGHTINKGYSTRQNDVWSLGVILVNMATGRNPWRQASFIDPTFQRYMKRPKPSFFMTTLPRISEDFAVLLSRIFCLDPSRRISLPELRIRIKNLLFFKDSRATFPFGGKTNQVSQSQSLSFAVYANSKPRHKKSAPSIPSGFKSLPLSRSLVHSLCDYVDGWSDHDDYDLATKAYNDGHPRPLTEASLLQSPPPSSSSACSSTSSGEYNPPTPQASPMDPYKIDMVAASQNIFTYHHHVFN</sequence>
<dbReference type="GO" id="GO:0005524">
    <property type="term" value="F:ATP binding"/>
    <property type="evidence" value="ECO:0007669"/>
    <property type="project" value="UniProtKB-UniRule"/>
</dbReference>
<keyword evidence="8" id="KW-0418">Kinase</keyword>
<evidence type="ECO:0000313" key="9">
    <source>
        <dbReference type="Proteomes" id="UP000027586"/>
    </source>
</evidence>
<dbReference type="SUPFAM" id="SSF56112">
    <property type="entry name" value="Protein kinase-like (PK-like)"/>
    <property type="match status" value="1"/>
</dbReference>
<evidence type="ECO:0000256" key="4">
    <source>
        <dbReference type="RuleBase" id="RU000304"/>
    </source>
</evidence>
<evidence type="ECO:0000256" key="5">
    <source>
        <dbReference type="SAM" id="MobiDB-lite"/>
    </source>
</evidence>
<evidence type="ECO:0000259" key="7">
    <source>
        <dbReference type="PROSITE" id="PS50011"/>
    </source>
</evidence>
<feature type="transmembrane region" description="Helical" evidence="6">
    <location>
        <begin position="20"/>
        <end position="38"/>
    </location>
</feature>
<dbReference type="FunFam" id="1.10.510.10:FF:000571">
    <property type="entry name" value="Maternal embryonic leucine zipper kinase"/>
    <property type="match status" value="1"/>
</dbReference>
<proteinExistence type="inferred from homology"/>
<comment type="caution">
    <text evidence="8">The sequence shown here is derived from an EMBL/GenBank/DDBJ whole genome shotgun (WGS) entry which is preliminary data.</text>
</comment>
<organism evidence="8 9">
    <name type="scientific">Lichtheimia corymbifera JMRC:FSU:9682</name>
    <dbReference type="NCBI Taxonomy" id="1263082"/>
    <lineage>
        <taxon>Eukaryota</taxon>
        <taxon>Fungi</taxon>
        <taxon>Fungi incertae sedis</taxon>
        <taxon>Mucoromycota</taxon>
        <taxon>Mucoromycotina</taxon>
        <taxon>Mucoromycetes</taxon>
        <taxon>Mucorales</taxon>
        <taxon>Lichtheimiaceae</taxon>
        <taxon>Lichtheimia</taxon>
    </lineage>
</organism>
<dbReference type="Pfam" id="PF00069">
    <property type="entry name" value="Pkinase"/>
    <property type="match status" value="1"/>
</dbReference>
<keyword evidence="1 3" id="KW-0547">Nucleotide-binding</keyword>
<keyword evidence="9" id="KW-1185">Reference proteome</keyword>
<comment type="similarity">
    <text evidence="4">Belongs to the protein kinase superfamily.</text>
</comment>
<dbReference type="Proteomes" id="UP000027586">
    <property type="component" value="Unassembled WGS sequence"/>
</dbReference>
<dbReference type="PROSITE" id="PS00107">
    <property type="entry name" value="PROTEIN_KINASE_ATP"/>
    <property type="match status" value="1"/>
</dbReference>
<dbReference type="VEuPathDB" id="FungiDB:LCOR_05453.1"/>
<name>A0A068RWS4_9FUNG</name>